<name>A0A8S4SAD5_9NEOP</name>
<feature type="compositionally biased region" description="Low complexity" evidence="1">
    <location>
        <begin position="82"/>
        <end position="91"/>
    </location>
</feature>
<organism evidence="2 3">
    <name type="scientific">Pararge aegeria aegeria</name>
    <dbReference type="NCBI Taxonomy" id="348720"/>
    <lineage>
        <taxon>Eukaryota</taxon>
        <taxon>Metazoa</taxon>
        <taxon>Ecdysozoa</taxon>
        <taxon>Arthropoda</taxon>
        <taxon>Hexapoda</taxon>
        <taxon>Insecta</taxon>
        <taxon>Pterygota</taxon>
        <taxon>Neoptera</taxon>
        <taxon>Endopterygota</taxon>
        <taxon>Lepidoptera</taxon>
        <taxon>Glossata</taxon>
        <taxon>Ditrysia</taxon>
        <taxon>Papilionoidea</taxon>
        <taxon>Nymphalidae</taxon>
        <taxon>Satyrinae</taxon>
        <taxon>Satyrini</taxon>
        <taxon>Parargina</taxon>
        <taxon>Pararge</taxon>
    </lineage>
</organism>
<protein>
    <submittedName>
        <fullName evidence="2">Jg10009 protein</fullName>
    </submittedName>
</protein>
<evidence type="ECO:0000313" key="3">
    <source>
        <dbReference type="Proteomes" id="UP000838756"/>
    </source>
</evidence>
<dbReference type="AlphaFoldDB" id="A0A8S4SAD5"/>
<feature type="region of interest" description="Disordered" evidence="1">
    <location>
        <begin position="65"/>
        <end position="91"/>
    </location>
</feature>
<reference evidence="2" key="1">
    <citation type="submission" date="2022-03" db="EMBL/GenBank/DDBJ databases">
        <authorList>
            <person name="Lindestad O."/>
        </authorList>
    </citation>
    <scope>NUCLEOTIDE SEQUENCE</scope>
</reference>
<proteinExistence type="predicted"/>
<accession>A0A8S4SAD5</accession>
<sequence>MSLALMVKEKIMRKPACLRHLHNVLKVGANGSNLLTVAMGASNYFRKLQKDHDDTFEEIRCRSPKHSATGNSCHRSRSAHTGTLARRATRGRLPPIQFTTSRSPSFFSCTPHGQLRSPPDENVLRVLVSWGFK</sequence>
<evidence type="ECO:0000256" key="1">
    <source>
        <dbReference type="SAM" id="MobiDB-lite"/>
    </source>
</evidence>
<comment type="caution">
    <text evidence="2">The sequence shown here is derived from an EMBL/GenBank/DDBJ whole genome shotgun (WGS) entry which is preliminary data.</text>
</comment>
<gene>
    <name evidence="2" type="primary">jg10009</name>
    <name evidence="2" type="ORF">PAEG_LOCUS23541</name>
</gene>
<evidence type="ECO:0000313" key="2">
    <source>
        <dbReference type="EMBL" id="CAH2259215.1"/>
    </source>
</evidence>
<keyword evidence="3" id="KW-1185">Reference proteome</keyword>
<dbReference type="Proteomes" id="UP000838756">
    <property type="component" value="Unassembled WGS sequence"/>
</dbReference>
<dbReference type="EMBL" id="CAKXAJ010026152">
    <property type="protein sequence ID" value="CAH2259215.1"/>
    <property type="molecule type" value="Genomic_DNA"/>
</dbReference>